<proteinExistence type="predicted"/>
<evidence type="ECO:0000259" key="1">
    <source>
        <dbReference type="Pfam" id="PF07727"/>
    </source>
</evidence>
<accession>A0A085NGD0</accession>
<sequence>MARGFSQKYGNDYDETFAPVMKDETIRTGVAATRKLHVRYLDVKCAFLNGEFEEQGFVEPG</sequence>
<gene>
    <name evidence="2" type="ORF">M514_19352</name>
</gene>
<protein>
    <recommendedName>
        <fullName evidence="1">Reverse transcriptase Ty1/copia-type domain-containing protein</fullName>
    </recommendedName>
</protein>
<dbReference type="InterPro" id="IPR013103">
    <property type="entry name" value="RVT_2"/>
</dbReference>
<organism evidence="2">
    <name type="scientific">Trichuris suis</name>
    <name type="common">pig whipworm</name>
    <dbReference type="NCBI Taxonomy" id="68888"/>
    <lineage>
        <taxon>Eukaryota</taxon>
        <taxon>Metazoa</taxon>
        <taxon>Ecdysozoa</taxon>
        <taxon>Nematoda</taxon>
        <taxon>Enoplea</taxon>
        <taxon>Dorylaimia</taxon>
        <taxon>Trichinellida</taxon>
        <taxon>Trichuridae</taxon>
        <taxon>Trichuris</taxon>
    </lineage>
</organism>
<evidence type="ECO:0000313" key="2">
    <source>
        <dbReference type="EMBL" id="KFD68526.1"/>
    </source>
</evidence>
<feature type="domain" description="Reverse transcriptase Ty1/copia-type" evidence="1">
    <location>
        <begin position="2"/>
        <end position="59"/>
    </location>
</feature>
<dbReference type="EMBL" id="KL367504">
    <property type="protein sequence ID" value="KFD68526.1"/>
    <property type="molecule type" value="Genomic_DNA"/>
</dbReference>
<dbReference type="AlphaFoldDB" id="A0A085NGD0"/>
<dbReference type="Proteomes" id="UP000030758">
    <property type="component" value="Unassembled WGS sequence"/>
</dbReference>
<name>A0A085NGD0_9BILA</name>
<reference evidence="2" key="1">
    <citation type="journal article" date="2014" name="Nat. Genet.">
        <title>Genome and transcriptome of the porcine whipworm Trichuris suis.</title>
        <authorList>
            <person name="Jex A.R."/>
            <person name="Nejsum P."/>
            <person name="Schwarz E.M."/>
            <person name="Hu L."/>
            <person name="Young N.D."/>
            <person name="Hall R.S."/>
            <person name="Korhonen P.K."/>
            <person name="Liao S."/>
            <person name="Thamsborg S."/>
            <person name="Xia J."/>
            <person name="Xu P."/>
            <person name="Wang S."/>
            <person name="Scheerlinck J.P."/>
            <person name="Hofmann A."/>
            <person name="Sternberg P.W."/>
            <person name="Wang J."/>
            <person name="Gasser R.B."/>
        </authorList>
    </citation>
    <scope>NUCLEOTIDE SEQUENCE [LARGE SCALE GENOMIC DNA]</scope>
    <source>
        <strain evidence="2">DCEP-RM93F</strain>
    </source>
</reference>
<dbReference type="Pfam" id="PF07727">
    <property type="entry name" value="RVT_2"/>
    <property type="match status" value="1"/>
</dbReference>